<feature type="compositionally biased region" description="Basic and acidic residues" evidence="4">
    <location>
        <begin position="772"/>
        <end position="794"/>
    </location>
</feature>
<dbReference type="InterPro" id="IPR011990">
    <property type="entry name" value="TPR-like_helical_dom_sf"/>
</dbReference>
<feature type="compositionally biased region" description="Low complexity" evidence="4">
    <location>
        <begin position="571"/>
        <end position="582"/>
    </location>
</feature>
<protein>
    <submittedName>
        <fullName evidence="5">Glucose repression mediator protein</fullName>
    </submittedName>
</protein>
<evidence type="ECO:0000256" key="3">
    <source>
        <dbReference type="PROSITE-ProRule" id="PRU00339"/>
    </source>
</evidence>
<dbReference type="PROSITE" id="PS50005">
    <property type="entry name" value="TPR"/>
    <property type="match status" value="7"/>
</dbReference>
<organism evidence="5 6">
    <name type="scientific">Ceratocystis pirilliformis</name>
    <dbReference type="NCBI Taxonomy" id="259994"/>
    <lineage>
        <taxon>Eukaryota</taxon>
        <taxon>Fungi</taxon>
        <taxon>Dikarya</taxon>
        <taxon>Ascomycota</taxon>
        <taxon>Pezizomycotina</taxon>
        <taxon>Sordariomycetes</taxon>
        <taxon>Hypocreomycetidae</taxon>
        <taxon>Microascales</taxon>
        <taxon>Ceratocystidaceae</taxon>
        <taxon>Ceratocystis</taxon>
    </lineage>
</organism>
<feature type="region of interest" description="Disordered" evidence="4">
    <location>
        <begin position="1"/>
        <end position="44"/>
    </location>
</feature>
<keyword evidence="3" id="KW-0802">TPR repeat</keyword>
<name>A0ABR3YTS2_9PEZI</name>
<feature type="compositionally biased region" description="Basic and acidic residues" evidence="4">
    <location>
        <begin position="656"/>
        <end position="665"/>
    </location>
</feature>
<feature type="compositionally biased region" description="Pro residues" evidence="4">
    <location>
        <begin position="558"/>
        <end position="570"/>
    </location>
</feature>
<evidence type="ECO:0000256" key="1">
    <source>
        <dbReference type="ARBA" id="ARBA00004123"/>
    </source>
</evidence>
<proteinExistence type="predicted"/>
<dbReference type="PROSITE" id="PS50293">
    <property type="entry name" value="TPR_REGION"/>
    <property type="match status" value="1"/>
</dbReference>
<evidence type="ECO:0000256" key="4">
    <source>
        <dbReference type="SAM" id="MobiDB-lite"/>
    </source>
</evidence>
<accession>A0ABR3YTS2</accession>
<feature type="repeat" description="TPR" evidence="3">
    <location>
        <begin position="53"/>
        <end position="86"/>
    </location>
</feature>
<feature type="compositionally biased region" description="Low complexity" evidence="4">
    <location>
        <begin position="449"/>
        <end position="459"/>
    </location>
</feature>
<feature type="repeat" description="TPR" evidence="3">
    <location>
        <begin position="303"/>
        <end position="336"/>
    </location>
</feature>
<dbReference type="Pfam" id="PF13181">
    <property type="entry name" value="TPR_8"/>
    <property type="match status" value="3"/>
</dbReference>
<feature type="compositionally biased region" description="Low complexity" evidence="4">
    <location>
        <begin position="13"/>
        <end position="23"/>
    </location>
</feature>
<feature type="repeat" description="TPR" evidence="3">
    <location>
        <begin position="337"/>
        <end position="370"/>
    </location>
</feature>
<sequence length="932" mass="102480">MAAHHSPSMMQIQQQQQQQGAPHVAPPPPAAAPPGASNRFAGVPSQQVSAMTEAVWMQIGSFAELVGSPDEAMQAYENALRANRNSIPAMNAISLILRTREEFHKAVEYLQAILKLDSNNGEVWGSLGHCYLMMDDLQEAYTAYQNALVNLPNVKEPKLWYGIGILYDRYGSLEHAEEAFSQVMQMQPDFEKANEIYFRLGIIYKQQGKYAQSYECFKWIVTSPPHPLTEEDIWFQIGHVHEQQKDYDNAKAAYLRVLDRDPAHAKVLQQLGWLHHQQSNSFSSQERAIEYLEKSVAADPSDAQSWYLLGRCYMSQQKYPKAYEAYQQAVYRDGRNPTFWCSIGVLYYQINQYRDALDAYSRAIRLNPYISEVWYDLGTLYESCNNQIADALDAYTRASELDPTNPHIKARLQLLRNGGSAPGSAPQPADVHPYQHQTASAPGPPNSWAPQSQPGQGHPAAPPPGSAQGNGWGSRLSGINPQPGNPYDQRPPAEGFRGPAPPMARPPSPRSEQMRPQGPPTSQAHPTQGPQGSHQSPYDARGPDPRGELRPDPRPDPRGPPPLRRGPSPPRAGQGPQGTSGPQGPPGPPGPPGSQNHYPQGPSSLPHHQPSPAQNMNMPERVQNPNYTSHSGPSSATEPGPPKPLPSFRPASSPRTDGRPIHDNRMPSPKSAYPQHQPPPPQYHSEGPSGPNHGPMDVAPPHPSQTPTMGPDPNHRRVDDHGPPLGSKRNRDWDEESVPKKQASEESRARMDDIRHRRPSTPSRENYGRSPIETRRGDELRRPDEPPRHNESYHQGDTPRGPGAAAGPENHSMPAAQLSLQSTPQMQPMPPHEQPPQNGSGSRDYPPEERPMEHTPAASASRPQPPASQHPSEPERAARKVDVNEDYDDSEDEDKKPVAPASGSASTAGPDLKKSPSTSGIKNILGPKSESS</sequence>
<dbReference type="Proteomes" id="UP001583280">
    <property type="component" value="Unassembled WGS sequence"/>
</dbReference>
<comment type="subcellular location">
    <subcellularLocation>
        <location evidence="1">Nucleus</location>
    </subcellularLocation>
</comment>
<feature type="compositionally biased region" description="Polar residues" evidence="4">
    <location>
        <begin position="520"/>
        <end position="536"/>
    </location>
</feature>
<feature type="compositionally biased region" description="Basic and acidic residues" evidence="4">
    <location>
        <begin position="729"/>
        <end position="755"/>
    </location>
</feature>
<reference evidence="5 6" key="1">
    <citation type="journal article" date="2024" name="IMA Fungus">
        <title>IMA Genome - F19 : A genome assembly and annotation guide to empower mycologists, including annotated draft genome sequences of Ceratocystis pirilliformis, Diaporthe australafricana, Fusarium ophioides, Paecilomyces lecythidis, and Sporothrix stenoceras.</title>
        <authorList>
            <person name="Aylward J."/>
            <person name="Wilson A.M."/>
            <person name="Visagie C.M."/>
            <person name="Spraker J."/>
            <person name="Barnes I."/>
            <person name="Buitendag C."/>
            <person name="Ceriani C."/>
            <person name="Del Mar Angel L."/>
            <person name="du Plessis D."/>
            <person name="Fuchs T."/>
            <person name="Gasser K."/>
            <person name="Kramer D."/>
            <person name="Li W."/>
            <person name="Munsamy K."/>
            <person name="Piso A."/>
            <person name="Price J.L."/>
            <person name="Sonnekus B."/>
            <person name="Thomas C."/>
            <person name="van der Nest A."/>
            <person name="van Dijk A."/>
            <person name="van Heerden A."/>
            <person name="van Vuuren N."/>
            <person name="Yilmaz N."/>
            <person name="Duong T.A."/>
            <person name="van der Merwe N.A."/>
            <person name="Wingfield M.J."/>
            <person name="Wingfield B.D."/>
        </authorList>
    </citation>
    <scope>NUCLEOTIDE SEQUENCE [LARGE SCALE GENOMIC DNA]</scope>
    <source>
        <strain evidence="5 6">CMW 12675</strain>
    </source>
</reference>
<feature type="compositionally biased region" description="Low complexity" evidence="4">
    <location>
        <begin position="899"/>
        <end position="910"/>
    </location>
</feature>
<evidence type="ECO:0000313" key="6">
    <source>
        <dbReference type="Proteomes" id="UP001583280"/>
    </source>
</evidence>
<keyword evidence="6" id="KW-1185">Reference proteome</keyword>
<feature type="compositionally biased region" description="Pro residues" evidence="4">
    <location>
        <begin position="583"/>
        <end position="592"/>
    </location>
</feature>
<dbReference type="InterPro" id="IPR019734">
    <property type="entry name" value="TPR_rpt"/>
</dbReference>
<feature type="repeat" description="TPR" evidence="3">
    <location>
        <begin position="121"/>
        <end position="154"/>
    </location>
</feature>
<evidence type="ECO:0000256" key="2">
    <source>
        <dbReference type="ARBA" id="ARBA00023242"/>
    </source>
</evidence>
<feature type="region of interest" description="Disordered" evidence="4">
    <location>
        <begin position="417"/>
        <end position="932"/>
    </location>
</feature>
<feature type="compositionally biased region" description="Polar residues" evidence="4">
    <location>
        <begin position="611"/>
        <end position="637"/>
    </location>
</feature>
<feature type="repeat" description="TPR" evidence="3">
    <location>
        <begin position="157"/>
        <end position="190"/>
    </location>
</feature>
<dbReference type="SMART" id="SM00028">
    <property type="entry name" value="TPR"/>
    <property type="match status" value="10"/>
</dbReference>
<dbReference type="Gene3D" id="1.25.40.10">
    <property type="entry name" value="Tetratricopeptide repeat domain"/>
    <property type="match status" value="3"/>
</dbReference>
<feature type="compositionally biased region" description="Basic and acidic residues" evidence="4">
    <location>
        <begin position="713"/>
        <end position="722"/>
    </location>
</feature>
<dbReference type="PANTHER" id="PTHR14017:SF1">
    <property type="entry name" value="LD02225P"/>
    <property type="match status" value="1"/>
</dbReference>
<keyword evidence="2" id="KW-0539">Nucleus</keyword>
<feature type="compositionally biased region" description="Basic and acidic residues" evidence="4">
    <location>
        <begin position="541"/>
        <end position="557"/>
    </location>
</feature>
<feature type="repeat" description="TPR" evidence="3">
    <location>
        <begin position="231"/>
        <end position="264"/>
    </location>
</feature>
<feature type="repeat" description="TPR" evidence="3">
    <location>
        <begin position="194"/>
        <end position="227"/>
    </location>
</feature>
<feature type="compositionally biased region" description="Pro residues" evidence="4">
    <location>
        <begin position="499"/>
        <end position="509"/>
    </location>
</feature>
<dbReference type="InterPro" id="IPR051630">
    <property type="entry name" value="Corepressor-Demethylase"/>
</dbReference>
<dbReference type="EMBL" id="JAWDJO010000158">
    <property type="protein sequence ID" value="KAL1891240.1"/>
    <property type="molecule type" value="Genomic_DNA"/>
</dbReference>
<evidence type="ECO:0000313" key="5">
    <source>
        <dbReference type="EMBL" id="KAL1891240.1"/>
    </source>
</evidence>
<comment type="caution">
    <text evidence="5">The sequence shown here is derived from an EMBL/GenBank/DDBJ whole genome shotgun (WGS) entry which is preliminary data.</text>
</comment>
<feature type="compositionally biased region" description="Basic and acidic residues" evidence="4">
    <location>
        <begin position="872"/>
        <end position="883"/>
    </location>
</feature>
<gene>
    <name evidence="5" type="primary">SSN6</name>
    <name evidence="5" type="ORF">Cpir12675_005030</name>
</gene>
<dbReference type="SUPFAM" id="SSF48452">
    <property type="entry name" value="TPR-like"/>
    <property type="match status" value="1"/>
</dbReference>
<dbReference type="PANTHER" id="PTHR14017">
    <property type="entry name" value="LYSINE-SPECIFIC DEMETHYLASE"/>
    <property type="match status" value="1"/>
</dbReference>
<dbReference type="Pfam" id="PF12895">
    <property type="entry name" value="ANAPC3"/>
    <property type="match status" value="1"/>
</dbReference>